<dbReference type="AlphaFoldDB" id="A0A6B0UXJ4"/>
<evidence type="ECO:0000313" key="2">
    <source>
        <dbReference type="EMBL" id="MXU94489.1"/>
    </source>
</evidence>
<protein>
    <submittedName>
        <fullName evidence="2">Uncharacterized protein</fullName>
    </submittedName>
</protein>
<organism evidence="2">
    <name type="scientific">Ixodes ricinus</name>
    <name type="common">Common tick</name>
    <name type="synonym">Acarus ricinus</name>
    <dbReference type="NCBI Taxonomy" id="34613"/>
    <lineage>
        <taxon>Eukaryota</taxon>
        <taxon>Metazoa</taxon>
        <taxon>Ecdysozoa</taxon>
        <taxon>Arthropoda</taxon>
        <taxon>Chelicerata</taxon>
        <taxon>Arachnida</taxon>
        <taxon>Acari</taxon>
        <taxon>Parasitiformes</taxon>
        <taxon>Ixodida</taxon>
        <taxon>Ixodoidea</taxon>
        <taxon>Ixodidae</taxon>
        <taxon>Ixodinae</taxon>
        <taxon>Ixodes</taxon>
    </lineage>
</organism>
<proteinExistence type="predicted"/>
<sequence>MGHHAARLQQGLQVGLLIVAHSNGTTEAFVVQKLELAPSGVQHLLAVGARRRTLRPMHHEHVQVVHPEPLQGTLKGRARRQASIVAGPQLGNQEEVFARNARFPDGLAQKLLAAVALCRVDEAIAALLQGVHHGRVAVATAMRGTQPQDRHPHAVPELDAFGGH</sequence>
<accession>A0A6B0UXJ4</accession>
<feature type="region of interest" description="Disordered" evidence="1">
    <location>
        <begin position="143"/>
        <end position="164"/>
    </location>
</feature>
<reference evidence="2" key="1">
    <citation type="submission" date="2019-12" db="EMBL/GenBank/DDBJ databases">
        <title>An insight into the sialome of adult female Ixodes ricinus ticks feeding for 6 days.</title>
        <authorList>
            <person name="Perner J."/>
            <person name="Ribeiro J.M.C."/>
        </authorList>
    </citation>
    <scope>NUCLEOTIDE SEQUENCE</scope>
    <source>
        <strain evidence="2">Semi-engorged</strain>
        <tissue evidence="2">Salivary glands</tissue>
    </source>
</reference>
<dbReference type="EMBL" id="GIFC01012406">
    <property type="protein sequence ID" value="MXU94489.1"/>
    <property type="molecule type" value="Transcribed_RNA"/>
</dbReference>
<evidence type="ECO:0000256" key="1">
    <source>
        <dbReference type="SAM" id="MobiDB-lite"/>
    </source>
</evidence>
<name>A0A6B0UXJ4_IXORI</name>